<comment type="cofactor">
    <cofactor evidence="9">
        <name>Mg(2+)</name>
        <dbReference type="ChEBI" id="CHEBI:18420"/>
    </cofactor>
</comment>
<dbReference type="NCBIfam" id="TIGR00125">
    <property type="entry name" value="cyt_tran_rel"/>
    <property type="match status" value="1"/>
</dbReference>
<gene>
    <name evidence="9 11" type="primary">coaD</name>
    <name evidence="11" type="ORF">ACFQ3W_09980</name>
</gene>
<feature type="binding site" evidence="9">
    <location>
        <begin position="8"/>
        <end position="9"/>
    </location>
    <ligand>
        <name>ATP</name>
        <dbReference type="ChEBI" id="CHEBI:30616"/>
    </ligand>
</feature>
<evidence type="ECO:0000313" key="12">
    <source>
        <dbReference type="Proteomes" id="UP001597262"/>
    </source>
</evidence>
<feature type="binding site" evidence="9">
    <location>
        <position position="40"/>
    </location>
    <ligand>
        <name>substrate</name>
    </ligand>
</feature>
<dbReference type="HAMAP" id="MF_00151">
    <property type="entry name" value="PPAT_bact"/>
    <property type="match status" value="1"/>
</dbReference>
<dbReference type="Gene3D" id="3.40.50.620">
    <property type="entry name" value="HUPs"/>
    <property type="match status" value="1"/>
</dbReference>
<dbReference type="EMBL" id="JBHTLM010000006">
    <property type="protein sequence ID" value="MFD1176626.1"/>
    <property type="molecule type" value="Genomic_DNA"/>
</dbReference>
<evidence type="ECO:0000256" key="9">
    <source>
        <dbReference type="HAMAP-Rule" id="MF_00151"/>
    </source>
</evidence>
<organism evidence="11 12">
    <name type="scientific">Paenibacillus puldeungensis</name>
    <dbReference type="NCBI Taxonomy" id="696536"/>
    <lineage>
        <taxon>Bacteria</taxon>
        <taxon>Bacillati</taxon>
        <taxon>Bacillota</taxon>
        <taxon>Bacilli</taxon>
        <taxon>Bacillales</taxon>
        <taxon>Paenibacillaceae</taxon>
        <taxon>Paenibacillus</taxon>
    </lineage>
</organism>
<feature type="binding site" evidence="9">
    <location>
        <position position="73"/>
    </location>
    <ligand>
        <name>substrate</name>
    </ligand>
</feature>
<evidence type="ECO:0000256" key="3">
    <source>
        <dbReference type="ARBA" id="ARBA00022695"/>
    </source>
</evidence>
<proteinExistence type="inferred from homology"/>
<dbReference type="SUPFAM" id="SSF52374">
    <property type="entry name" value="Nucleotidylyl transferase"/>
    <property type="match status" value="1"/>
</dbReference>
<dbReference type="InterPro" id="IPR014729">
    <property type="entry name" value="Rossmann-like_a/b/a_fold"/>
</dbReference>
<dbReference type="NCBIfam" id="TIGR01510">
    <property type="entry name" value="coaD_prev_kdtB"/>
    <property type="match status" value="1"/>
</dbReference>
<evidence type="ECO:0000256" key="4">
    <source>
        <dbReference type="ARBA" id="ARBA00022741"/>
    </source>
</evidence>
<keyword evidence="12" id="KW-1185">Reference proteome</keyword>
<feature type="binding site" evidence="9">
    <location>
        <position position="16"/>
    </location>
    <ligand>
        <name>ATP</name>
        <dbReference type="ChEBI" id="CHEBI:30616"/>
    </ligand>
</feature>
<protein>
    <recommendedName>
        <fullName evidence="9">Phosphopantetheine adenylyltransferase</fullName>
        <ecNumber evidence="9">2.7.7.3</ecNumber>
    </recommendedName>
    <alternativeName>
        <fullName evidence="9">Dephospho-CoA pyrophosphorylase</fullName>
    </alternativeName>
    <alternativeName>
        <fullName evidence="9">Pantetheine-phosphate adenylyltransferase</fullName>
        <shortName evidence="9">PPAT</shortName>
    </alternativeName>
</protein>
<keyword evidence="5 9" id="KW-0067">ATP-binding</keyword>
<comment type="function">
    <text evidence="9">Reversibly transfers an adenylyl group from ATP to 4'-phosphopantetheine, yielding dephospho-CoA (dPCoA) and pyrophosphate.</text>
</comment>
<dbReference type="InterPro" id="IPR001980">
    <property type="entry name" value="PPAT"/>
</dbReference>
<keyword evidence="2 9" id="KW-0808">Transferase</keyword>
<feature type="binding site" evidence="9">
    <location>
        <begin position="122"/>
        <end position="128"/>
    </location>
    <ligand>
        <name>ATP</name>
        <dbReference type="ChEBI" id="CHEBI:30616"/>
    </ligand>
</feature>
<keyword evidence="6 9" id="KW-0460">Magnesium</keyword>
<evidence type="ECO:0000256" key="1">
    <source>
        <dbReference type="ARBA" id="ARBA00022490"/>
    </source>
</evidence>
<dbReference type="PANTHER" id="PTHR21342:SF1">
    <property type="entry name" value="PHOSPHOPANTETHEINE ADENYLYLTRANSFERASE"/>
    <property type="match status" value="1"/>
</dbReference>
<dbReference type="InterPro" id="IPR004821">
    <property type="entry name" value="Cyt_trans-like"/>
</dbReference>
<reference evidence="12" key="1">
    <citation type="journal article" date="2019" name="Int. J. Syst. Evol. Microbiol.">
        <title>The Global Catalogue of Microorganisms (GCM) 10K type strain sequencing project: providing services to taxonomists for standard genome sequencing and annotation.</title>
        <authorList>
            <consortium name="The Broad Institute Genomics Platform"/>
            <consortium name="The Broad Institute Genome Sequencing Center for Infectious Disease"/>
            <person name="Wu L."/>
            <person name="Ma J."/>
        </authorList>
    </citation>
    <scope>NUCLEOTIDE SEQUENCE [LARGE SCALE GENOMIC DNA]</scope>
    <source>
        <strain evidence="12">CCUG 59189</strain>
    </source>
</reference>
<dbReference type="PANTHER" id="PTHR21342">
    <property type="entry name" value="PHOSPHOPANTETHEINE ADENYLYLTRANSFERASE"/>
    <property type="match status" value="1"/>
</dbReference>
<evidence type="ECO:0000256" key="2">
    <source>
        <dbReference type="ARBA" id="ARBA00022679"/>
    </source>
</evidence>
<keyword evidence="3 9" id="KW-0548">Nucleotidyltransferase</keyword>
<feature type="domain" description="Cytidyltransferase-like" evidence="10">
    <location>
        <begin position="4"/>
        <end position="132"/>
    </location>
</feature>
<dbReference type="Pfam" id="PF01467">
    <property type="entry name" value="CTP_transf_like"/>
    <property type="match status" value="1"/>
</dbReference>
<dbReference type="GO" id="GO:0004595">
    <property type="term" value="F:pantetheine-phosphate adenylyltransferase activity"/>
    <property type="evidence" value="ECO:0007669"/>
    <property type="project" value="UniProtKB-EC"/>
</dbReference>
<feature type="binding site" evidence="9">
    <location>
        <position position="87"/>
    </location>
    <ligand>
        <name>substrate</name>
    </ligand>
</feature>
<evidence type="ECO:0000256" key="5">
    <source>
        <dbReference type="ARBA" id="ARBA00022840"/>
    </source>
</evidence>
<comment type="pathway">
    <text evidence="9">Cofactor biosynthesis; coenzyme A biosynthesis; CoA from (R)-pantothenate: step 4/5.</text>
</comment>
<keyword evidence="1 9" id="KW-0963">Cytoplasm</keyword>
<comment type="catalytic activity">
    <reaction evidence="8 9">
        <text>(R)-4'-phosphopantetheine + ATP + H(+) = 3'-dephospho-CoA + diphosphate</text>
        <dbReference type="Rhea" id="RHEA:19801"/>
        <dbReference type="ChEBI" id="CHEBI:15378"/>
        <dbReference type="ChEBI" id="CHEBI:30616"/>
        <dbReference type="ChEBI" id="CHEBI:33019"/>
        <dbReference type="ChEBI" id="CHEBI:57328"/>
        <dbReference type="ChEBI" id="CHEBI:61723"/>
        <dbReference type="EC" id="2.7.7.3"/>
    </reaction>
</comment>
<feature type="binding site" evidence="9">
    <location>
        <position position="8"/>
    </location>
    <ligand>
        <name>substrate</name>
    </ligand>
</feature>
<keyword evidence="7 9" id="KW-0173">Coenzyme A biosynthesis</keyword>
<comment type="similarity">
    <text evidence="9">Belongs to the bacterial CoaD family.</text>
</comment>
<dbReference type="Proteomes" id="UP001597262">
    <property type="component" value="Unassembled WGS sequence"/>
</dbReference>
<evidence type="ECO:0000259" key="10">
    <source>
        <dbReference type="Pfam" id="PF01467"/>
    </source>
</evidence>
<feature type="binding site" evidence="9">
    <location>
        <position position="98"/>
    </location>
    <ligand>
        <name>ATP</name>
        <dbReference type="ChEBI" id="CHEBI:30616"/>
    </ligand>
</feature>
<comment type="caution">
    <text evidence="11">The sequence shown here is derived from an EMBL/GenBank/DDBJ whole genome shotgun (WGS) entry which is preliminary data.</text>
</comment>
<evidence type="ECO:0000256" key="6">
    <source>
        <dbReference type="ARBA" id="ARBA00022842"/>
    </source>
</evidence>
<evidence type="ECO:0000256" key="8">
    <source>
        <dbReference type="ARBA" id="ARBA00029346"/>
    </source>
</evidence>
<feature type="site" description="Transition state stabilizer" evidence="9">
    <location>
        <position position="16"/>
    </location>
</feature>
<comment type="subcellular location">
    <subcellularLocation>
        <location evidence="9">Cytoplasm</location>
    </subcellularLocation>
</comment>
<dbReference type="RefSeq" id="WP_379319080.1">
    <property type="nucleotide sequence ID" value="NZ_JBHTLM010000006.1"/>
</dbReference>
<accession>A0ABW3RWW0</accession>
<comment type="subunit">
    <text evidence="9">Homohexamer.</text>
</comment>
<evidence type="ECO:0000256" key="7">
    <source>
        <dbReference type="ARBA" id="ARBA00022993"/>
    </source>
</evidence>
<evidence type="ECO:0000313" key="11">
    <source>
        <dbReference type="EMBL" id="MFD1176626.1"/>
    </source>
</evidence>
<name>A0ABW3RWW0_9BACL</name>
<sequence length="163" mass="18663">MKAIYPGSFDPFTLGHLGILERAAKLFDHIDVVIANNRSKKYMFNPEQRLNIAKMSVAHLGEAIRVKCYSGLVVDYIRDEQIDMIIRGIRGSADLDYEIKLEHFNSLASNAGTVYFTPKTEQMSTSSSLVRMFIDTHNMHLISNYMVPEAVEYINSLDLWKER</sequence>
<feature type="binding site" evidence="9">
    <location>
        <begin position="88"/>
        <end position="90"/>
    </location>
    <ligand>
        <name>ATP</name>
        <dbReference type="ChEBI" id="CHEBI:30616"/>
    </ligand>
</feature>
<dbReference type="PRINTS" id="PR01020">
    <property type="entry name" value="LPSBIOSNTHSS"/>
</dbReference>
<keyword evidence="4 9" id="KW-0547">Nucleotide-binding</keyword>
<dbReference type="EC" id="2.7.7.3" evidence="9"/>